<dbReference type="Gene3D" id="1.10.3210.50">
    <property type="match status" value="1"/>
</dbReference>
<name>A0A916VPW2_9RHOB</name>
<dbReference type="Pfam" id="PF01966">
    <property type="entry name" value="HD"/>
    <property type="match status" value="1"/>
</dbReference>
<dbReference type="SMART" id="SM00471">
    <property type="entry name" value="HDc"/>
    <property type="match status" value="1"/>
</dbReference>
<keyword evidence="3" id="KW-1185">Reference proteome</keyword>
<reference evidence="2" key="2">
    <citation type="submission" date="2020-09" db="EMBL/GenBank/DDBJ databases">
        <authorList>
            <person name="Sun Q."/>
            <person name="Zhou Y."/>
        </authorList>
    </citation>
    <scope>NUCLEOTIDE SEQUENCE</scope>
    <source>
        <strain evidence="2">CGMCC 1.15880</strain>
    </source>
</reference>
<evidence type="ECO:0000313" key="2">
    <source>
        <dbReference type="EMBL" id="GGA16479.1"/>
    </source>
</evidence>
<dbReference type="AlphaFoldDB" id="A0A916VPW2"/>
<feature type="domain" description="HD" evidence="1">
    <location>
        <begin position="28"/>
        <end position="132"/>
    </location>
</feature>
<reference evidence="2" key="1">
    <citation type="journal article" date="2014" name="Int. J. Syst. Evol. Microbiol.">
        <title>Complete genome sequence of Corynebacterium casei LMG S-19264T (=DSM 44701T), isolated from a smear-ripened cheese.</title>
        <authorList>
            <consortium name="US DOE Joint Genome Institute (JGI-PGF)"/>
            <person name="Walter F."/>
            <person name="Albersmeier A."/>
            <person name="Kalinowski J."/>
            <person name="Ruckert C."/>
        </authorList>
    </citation>
    <scope>NUCLEOTIDE SEQUENCE</scope>
    <source>
        <strain evidence="2">CGMCC 1.15880</strain>
    </source>
</reference>
<proteinExistence type="predicted"/>
<dbReference type="InterPro" id="IPR006674">
    <property type="entry name" value="HD_domain"/>
</dbReference>
<dbReference type="PANTHER" id="PTHR33594:SF1">
    <property type="entry name" value="HD_PDEASE DOMAIN-CONTAINING PROTEIN"/>
    <property type="match status" value="1"/>
</dbReference>
<organism evidence="2 3">
    <name type="scientific">Neptunicoccus cionae</name>
    <dbReference type="NCBI Taxonomy" id="2035344"/>
    <lineage>
        <taxon>Bacteria</taxon>
        <taxon>Pseudomonadati</taxon>
        <taxon>Pseudomonadota</taxon>
        <taxon>Alphaproteobacteria</taxon>
        <taxon>Rhodobacterales</taxon>
        <taxon>Paracoccaceae</taxon>
        <taxon>Neptunicoccus</taxon>
    </lineage>
</organism>
<gene>
    <name evidence="2" type="ORF">GCM10011498_16210</name>
</gene>
<dbReference type="CDD" id="cd00077">
    <property type="entry name" value="HDc"/>
    <property type="match status" value="1"/>
</dbReference>
<dbReference type="SUPFAM" id="SSF109604">
    <property type="entry name" value="HD-domain/PDEase-like"/>
    <property type="match status" value="1"/>
</dbReference>
<evidence type="ECO:0000259" key="1">
    <source>
        <dbReference type="PROSITE" id="PS51831"/>
    </source>
</evidence>
<dbReference type="InterPro" id="IPR003607">
    <property type="entry name" value="HD/PDEase_dom"/>
</dbReference>
<dbReference type="EMBL" id="BMKA01000002">
    <property type="protein sequence ID" value="GGA16479.1"/>
    <property type="molecule type" value="Genomic_DNA"/>
</dbReference>
<dbReference type="PROSITE" id="PS51831">
    <property type="entry name" value="HD"/>
    <property type="match status" value="1"/>
</dbReference>
<evidence type="ECO:0000313" key="3">
    <source>
        <dbReference type="Proteomes" id="UP000628017"/>
    </source>
</evidence>
<comment type="caution">
    <text evidence="2">The sequence shown here is derived from an EMBL/GenBank/DDBJ whole genome shotgun (WGS) entry which is preliminary data.</text>
</comment>
<protein>
    <submittedName>
        <fullName evidence="2">Phosphohydrolase</fullName>
    </submittedName>
</protein>
<dbReference type="Proteomes" id="UP000628017">
    <property type="component" value="Unassembled WGS sequence"/>
</dbReference>
<accession>A0A916VPW2</accession>
<dbReference type="PANTHER" id="PTHR33594">
    <property type="entry name" value="SUPERFAMILY HYDROLASE, PUTATIVE (AFU_ORTHOLOGUE AFUA_1G03035)-RELATED"/>
    <property type="match status" value="1"/>
</dbReference>
<sequence length="213" mass="23779">MIVATATHTLYMSELRRVWASQKDSAHDLAHVKRVWHNCQTIAQAEGADLRVLHPAALFHDIINPPKSSPKRSEASYLSANYAAEYLKTTRYPAALLENVHHSIHAHSYSANIRPETLEAQVLQDADRLDALGAIGIARCFAVSGQLGRTLFHPTDPMAKDRELDESTYALDHFQTKLFNIAETLCTSTARVMAAERVGFMRQFCETLTDEAC</sequence>